<reference evidence="2" key="1">
    <citation type="journal article" date="2024" name="Front. Bioeng. Biotechnol.">
        <title>Genome-scale model development and genomic sequencing of the oleaginous clade Lipomyces.</title>
        <authorList>
            <person name="Czajka J.J."/>
            <person name="Han Y."/>
            <person name="Kim J."/>
            <person name="Mondo S.J."/>
            <person name="Hofstad B.A."/>
            <person name="Robles A."/>
            <person name="Haridas S."/>
            <person name="Riley R."/>
            <person name="LaButti K."/>
            <person name="Pangilinan J."/>
            <person name="Andreopoulos W."/>
            <person name="Lipzen A."/>
            <person name="Yan J."/>
            <person name="Wang M."/>
            <person name="Ng V."/>
            <person name="Grigoriev I.V."/>
            <person name="Spatafora J.W."/>
            <person name="Magnuson J.K."/>
            <person name="Baker S.E."/>
            <person name="Pomraning K.R."/>
        </authorList>
    </citation>
    <scope>NUCLEOTIDE SEQUENCE [LARGE SCALE GENOMIC DNA]</scope>
    <source>
        <strain evidence="2">CBS 10300</strain>
    </source>
</reference>
<protein>
    <submittedName>
        <fullName evidence="1">Oligomeric Golgi complex subunit 6</fullName>
    </submittedName>
</protein>
<dbReference type="Proteomes" id="UP001489719">
    <property type="component" value="Unassembled WGS sequence"/>
</dbReference>
<keyword evidence="2" id="KW-1185">Reference proteome</keyword>
<dbReference type="EMBL" id="MU970141">
    <property type="protein sequence ID" value="KAK9320172.1"/>
    <property type="molecule type" value="Genomic_DNA"/>
</dbReference>
<evidence type="ECO:0000313" key="1">
    <source>
        <dbReference type="EMBL" id="KAK9320172.1"/>
    </source>
</evidence>
<sequence>MSFMGTDDPFLAAADTAVKTPTSLSGGSRSNLLSLKLSEILSTSYSDSSIREALLLLGERIQENTPEMRRQFRANVEAEVIEANGQVLEQFSRIAMQLETIGLTIANMNSVVDGLTKSVSATREQTKELFAEEERLSNQKAEIQVQQAILDAVKAHFIMRDSEIEILTSSADPIDHRFFDIVKKAKQVYSDCEVLLATESPVIGVEIMDQMSKYIDGAFDKLYYWVQREIRHLSVDDPKDDPKIRQNIRRALGLLAERPTMLQSCLDGLSEIRQKIILREFLEALTEGAKPIELVAYDPFRYVGDMLAWTHSETVNEKEVLELMFVAEDGNIAHGLEDGLASEPWSEEFHLKRTIEELTDKNMQSICKPLKARIDQSLSSNVDSTLAYRIFNLFEFYRSIFSKYLSENSQLLNVLNVLESSSMNQFHLSLREKIQLIQSDLPKVTLDLQPPQFLHESLLDMKTLMSSFDTSFAVAPENRDEEFSKIIEEALVPYLTCCLSMCEPSSLSTAEKDIFLINCFDSAKSVLQLFPFTKKKLSDFDQLVQHHTKSLIAILHDRYLTDSKLKPALTALNEKASDVPVKSLEQFQEGKITQLCIALDDFLPSALMDAQTFLQRLASPRLGNGIIQDASKLFVEDFAKVEKAIVDSIEFPRTVFPRTLAEVKVLLVVD</sequence>
<comment type="caution">
    <text evidence="1">The sequence shown here is derived from an EMBL/GenBank/DDBJ whole genome shotgun (WGS) entry which is preliminary data.</text>
</comment>
<name>A0ACC3TH21_9ASCO</name>
<accession>A0ACC3TH21</accession>
<proteinExistence type="predicted"/>
<evidence type="ECO:0000313" key="2">
    <source>
        <dbReference type="Proteomes" id="UP001489719"/>
    </source>
</evidence>
<organism evidence="1 2">
    <name type="scientific">Lipomyces orientalis</name>
    <dbReference type="NCBI Taxonomy" id="1233043"/>
    <lineage>
        <taxon>Eukaryota</taxon>
        <taxon>Fungi</taxon>
        <taxon>Dikarya</taxon>
        <taxon>Ascomycota</taxon>
        <taxon>Saccharomycotina</taxon>
        <taxon>Lipomycetes</taxon>
        <taxon>Lipomycetales</taxon>
        <taxon>Lipomycetaceae</taxon>
        <taxon>Lipomyces</taxon>
    </lineage>
</organism>
<gene>
    <name evidence="1" type="ORF">V1517DRAFT_280450</name>
</gene>